<evidence type="ECO:0000259" key="2">
    <source>
        <dbReference type="Pfam" id="PF08501"/>
    </source>
</evidence>
<dbReference type="PANTHER" id="PTHR21089:SF9">
    <property type="entry name" value="SHIKIMATE DEHYDROGENASE-LIKE PROTEIN HI_0607"/>
    <property type="match status" value="1"/>
</dbReference>
<dbReference type="NCBIfam" id="NF001319">
    <property type="entry name" value="PRK00258.3-3"/>
    <property type="match status" value="1"/>
</dbReference>
<feature type="domain" description="Shikimate dehydrogenase substrate binding N-terminal" evidence="2">
    <location>
        <begin position="29"/>
        <end position="97"/>
    </location>
</feature>
<dbReference type="InterPro" id="IPR046346">
    <property type="entry name" value="Aminoacid_DH-like_N_sf"/>
</dbReference>
<comment type="caution">
    <text evidence="3">The sequence shown here is derived from an EMBL/GenBank/DDBJ whole genome shotgun (WGS) entry which is preliminary data.</text>
</comment>
<dbReference type="Gene3D" id="3.40.50.10860">
    <property type="entry name" value="Leucine Dehydrogenase, chain A, domain 1"/>
    <property type="match status" value="1"/>
</dbReference>
<keyword evidence="4" id="KW-1185">Reference proteome</keyword>
<dbReference type="Gene3D" id="3.40.50.720">
    <property type="entry name" value="NAD(P)-binding Rossmann-like Domain"/>
    <property type="match status" value="1"/>
</dbReference>
<dbReference type="InterPro" id="IPR013708">
    <property type="entry name" value="Shikimate_DH-bd_N"/>
</dbReference>
<protein>
    <submittedName>
        <fullName evidence="3">Shikimate 5-dehydrogenase</fullName>
    </submittedName>
</protein>
<dbReference type="InterPro" id="IPR036291">
    <property type="entry name" value="NAD(P)-bd_dom_sf"/>
</dbReference>
<sequence length="275" mass="28649">MTTPPKPLIGRDTRLCMSLSARPSNFGTRFHNRLYERCGLDYVYKAFTTTDLPAAIGGIRALGIRGCAISMPFKEAVIPLLDRLEGSAAAIDSVNTIVNDDGRLTGYNTDYSAVRTLVEQAGIDPAARVMLRGSGGMGKAVATALRDAGLTDGVIVARNAERGQALAASVGWRWAAEVAAERADLLANVTPLGMEGADADALAFPAETIATAGIVLDAVALPPDTPLLRAARAAGKTVITGAAIGTLQALEQFVLYTGVTPTPEQVADAERVARG</sequence>
<dbReference type="Proteomes" id="UP001367771">
    <property type="component" value="Unassembled WGS sequence"/>
</dbReference>
<dbReference type="InterPro" id="IPR022893">
    <property type="entry name" value="Shikimate_DH_fam"/>
</dbReference>
<organism evidence="3 4">
    <name type="scientific">Sphingomonas kyungheensis</name>
    <dbReference type="NCBI Taxonomy" id="1069987"/>
    <lineage>
        <taxon>Bacteria</taxon>
        <taxon>Pseudomonadati</taxon>
        <taxon>Pseudomonadota</taxon>
        <taxon>Alphaproteobacteria</taxon>
        <taxon>Sphingomonadales</taxon>
        <taxon>Sphingomonadaceae</taxon>
        <taxon>Sphingomonas</taxon>
    </lineage>
</organism>
<reference evidence="3 4" key="1">
    <citation type="journal article" date="2013" name="Int. J. Syst. Evol. Microbiol.">
        <title>Sphingomonas kyungheensis sp. nov., a bacterium with ginsenoside-converting activity isolated from soil of a ginseng field.</title>
        <authorList>
            <person name="Son H.M."/>
            <person name="Yang J.E."/>
            <person name="Park Y."/>
            <person name="Han C.K."/>
            <person name="Kim S.G."/>
            <person name="Kook M."/>
            <person name="Yi T.H."/>
        </authorList>
    </citation>
    <scope>NUCLEOTIDE SEQUENCE [LARGE SCALE GENOMIC DNA]</scope>
    <source>
        <strain evidence="3 4">LMG 26582</strain>
    </source>
</reference>
<name>A0ABU8GZU1_9SPHN</name>
<dbReference type="RefSeq" id="WP_336544348.1">
    <property type="nucleotide sequence ID" value="NZ_JBBBDM010000001.1"/>
</dbReference>
<dbReference type="CDD" id="cd01065">
    <property type="entry name" value="NAD_bind_Shikimate_DH"/>
    <property type="match status" value="1"/>
</dbReference>
<dbReference type="PANTHER" id="PTHR21089">
    <property type="entry name" value="SHIKIMATE DEHYDROGENASE"/>
    <property type="match status" value="1"/>
</dbReference>
<dbReference type="NCBIfam" id="NF009202">
    <property type="entry name" value="PRK12550.1"/>
    <property type="match status" value="1"/>
</dbReference>
<accession>A0ABU8GZU1</accession>
<dbReference type="Pfam" id="PF08501">
    <property type="entry name" value="Shikimate_dh_N"/>
    <property type="match status" value="1"/>
</dbReference>
<evidence type="ECO:0000313" key="4">
    <source>
        <dbReference type="Proteomes" id="UP001367771"/>
    </source>
</evidence>
<evidence type="ECO:0000256" key="1">
    <source>
        <dbReference type="ARBA" id="ARBA00023002"/>
    </source>
</evidence>
<dbReference type="SUPFAM" id="SSF51735">
    <property type="entry name" value="NAD(P)-binding Rossmann-fold domains"/>
    <property type="match status" value="1"/>
</dbReference>
<dbReference type="SUPFAM" id="SSF53223">
    <property type="entry name" value="Aminoacid dehydrogenase-like, N-terminal domain"/>
    <property type="match status" value="1"/>
</dbReference>
<gene>
    <name evidence="3" type="ORF">V8201_02060</name>
</gene>
<dbReference type="EMBL" id="JBBBDM010000001">
    <property type="protein sequence ID" value="MEI5685856.1"/>
    <property type="molecule type" value="Genomic_DNA"/>
</dbReference>
<proteinExistence type="predicted"/>
<evidence type="ECO:0000313" key="3">
    <source>
        <dbReference type="EMBL" id="MEI5685856.1"/>
    </source>
</evidence>
<keyword evidence="1" id="KW-0560">Oxidoreductase</keyword>